<name>A0ACB8QA89_9AGAM</name>
<evidence type="ECO:0000313" key="2">
    <source>
        <dbReference type="Proteomes" id="UP000814128"/>
    </source>
</evidence>
<accession>A0ACB8QA89</accession>
<gene>
    <name evidence="1" type="ORF">K488DRAFT_89517</name>
</gene>
<reference evidence="1" key="2">
    <citation type="journal article" date="2022" name="New Phytol.">
        <title>Evolutionary transition to the ectomycorrhizal habit in the genomes of a hyperdiverse lineage of mushroom-forming fungi.</title>
        <authorList>
            <person name="Looney B."/>
            <person name="Miyauchi S."/>
            <person name="Morin E."/>
            <person name="Drula E."/>
            <person name="Courty P.E."/>
            <person name="Kohler A."/>
            <person name="Kuo A."/>
            <person name="LaButti K."/>
            <person name="Pangilinan J."/>
            <person name="Lipzen A."/>
            <person name="Riley R."/>
            <person name="Andreopoulos W."/>
            <person name="He G."/>
            <person name="Johnson J."/>
            <person name="Nolan M."/>
            <person name="Tritt A."/>
            <person name="Barry K.W."/>
            <person name="Grigoriev I.V."/>
            <person name="Nagy L.G."/>
            <person name="Hibbett D."/>
            <person name="Henrissat B."/>
            <person name="Matheny P.B."/>
            <person name="Labbe J."/>
            <person name="Martin F.M."/>
        </authorList>
    </citation>
    <scope>NUCLEOTIDE SEQUENCE</scope>
    <source>
        <strain evidence="1">EC-137</strain>
    </source>
</reference>
<dbReference type="EMBL" id="MU273732">
    <property type="protein sequence ID" value="KAI0028664.1"/>
    <property type="molecule type" value="Genomic_DNA"/>
</dbReference>
<sequence>MLGDFWFEDGTIILRTNSLAAPSGPKTKLYRVHKSVLAANSTFFAQLFSGETNFDRASERYDDLPVMDVFDADEEVVAFLTALYLPAIFSAVPGQAAQPSFLLPYMSKLQMDALRLAMKYDAGPVHARITQFFRKTWPLTLAEWDNNGHRDWNAELHGVRKVFPAQTIRCASDSDIPDILPPAYYAFSVIRRLRHSTRVRTDVLVLNDPERAILRPDEVARVDEGTKAIVRRMSVLAKPTFFVDDIIQARPRTISCSRRRHAASPSSDLWPSPIMWPCLDLLPAEWNGRLASLPRRHDPLAYMLRAAKMYEMQAVSPLSLEPSALCAPCAAALAVWIRTQRAALWEALPSIFGLPAGVKSAVGTGE</sequence>
<comment type="caution">
    <text evidence="1">The sequence shown here is derived from an EMBL/GenBank/DDBJ whole genome shotgun (WGS) entry which is preliminary data.</text>
</comment>
<dbReference type="Proteomes" id="UP000814128">
    <property type="component" value="Unassembled WGS sequence"/>
</dbReference>
<organism evidence="1 2">
    <name type="scientific">Vararia minispora EC-137</name>
    <dbReference type="NCBI Taxonomy" id="1314806"/>
    <lineage>
        <taxon>Eukaryota</taxon>
        <taxon>Fungi</taxon>
        <taxon>Dikarya</taxon>
        <taxon>Basidiomycota</taxon>
        <taxon>Agaricomycotina</taxon>
        <taxon>Agaricomycetes</taxon>
        <taxon>Russulales</taxon>
        <taxon>Lachnocladiaceae</taxon>
        <taxon>Vararia</taxon>
    </lineage>
</organism>
<protein>
    <submittedName>
        <fullName evidence="1">Uncharacterized protein</fullName>
    </submittedName>
</protein>
<keyword evidence="2" id="KW-1185">Reference proteome</keyword>
<proteinExistence type="predicted"/>
<reference evidence="1" key="1">
    <citation type="submission" date="2021-02" db="EMBL/GenBank/DDBJ databases">
        <authorList>
            <consortium name="DOE Joint Genome Institute"/>
            <person name="Ahrendt S."/>
            <person name="Looney B.P."/>
            <person name="Miyauchi S."/>
            <person name="Morin E."/>
            <person name="Drula E."/>
            <person name="Courty P.E."/>
            <person name="Chicoki N."/>
            <person name="Fauchery L."/>
            <person name="Kohler A."/>
            <person name="Kuo A."/>
            <person name="Labutti K."/>
            <person name="Pangilinan J."/>
            <person name="Lipzen A."/>
            <person name="Riley R."/>
            <person name="Andreopoulos W."/>
            <person name="He G."/>
            <person name="Johnson J."/>
            <person name="Barry K.W."/>
            <person name="Grigoriev I.V."/>
            <person name="Nagy L."/>
            <person name="Hibbett D."/>
            <person name="Henrissat B."/>
            <person name="Matheny P.B."/>
            <person name="Labbe J."/>
            <person name="Martin F."/>
        </authorList>
    </citation>
    <scope>NUCLEOTIDE SEQUENCE</scope>
    <source>
        <strain evidence="1">EC-137</strain>
    </source>
</reference>
<evidence type="ECO:0000313" key="1">
    <source>
        <dbReference type="EMBL" id="KAI0028664.1"/>
    </source>
</evidence>